<dbReference type="GO" id="GO:0015920">
    <property type="term" value="P:lipopolysaccharide transport"/>
    <property type="evidence" value="ECO:0007669"/>
    <property type="project" value="TreeGrafter"/>
</dbReference>
<dbReference type="GO" id="GO:0043190">
    <property type="term" value="C:ATP-binding cassette (ABC) transporter complex"/>
    <property type="evidence" value="ECO:0007669"/>
    <property type="project" value="InterPro"/>
</dbReference>
<feature type="transmembrane region" description="Helical" evidence="9">
    <location>
        <begin position="102"/>
        <end position="122"/>
    </location>
</feature>
<proteinExistence type="inferred from homology"/>
<evidence type="ECO:0000256" key="4">
    <source>
        <dbReference type="ARBA" id="ARBA00022475"/>
    </source>
</evidence>
<evidence type="ECO:0000256" key="8">
    <source>
        <dbReference type="ARBA" id="ARBA00026081"/>
    </source>
</evidence>
<evidence type="ECO:0000313" key="11">
    <source>
        <dbReference type="Proteomes" id="UP000824988"/>
    </source>
</evidence>
<comment type="function">
    <text evidence="1">Part of the ABC transporter complex LptBFG involved in the translocation of lipopolysaccharide (LPS) from the inner membrane to the outer membrane.</text>
</comment>
<comment type="subunit">
    <text evidence="8">Component of the lipopolysaccharide transport and assembly complex. The LptBFG transporter is composed of two ATP-binding proteins (LptB) and two transmembrane proteins (LptF and LptG).</text>
</comment>
<feature type="transmembrane region" description="Helical" evidence="9">
    <location>
        <begin position="304"/>
        <end position="327"/>
    </location>
</feature>
<keyword evidence="4" id="KW-1003">Cell membrane</keyword>
<evidence type="ECO:0000256" key="6">
    <source>
        <dbReference type="ARBA" id="ARBA00022989"/>
    </source>
</evidence>
<feature type="transmembrane region" description="Helical" evidence="9">
    <location>
        <begin position="333"/>
        <end position="351"/>
    </location>
</feature>
<dbReference type="InterPro" id="IPR030923">
    <property type="entry name" value="LptG"/>
</dbReference>
<dbReference type="PANTHER" id="PTHR33529:SF2">
    <property type="entry name" value="LIPOPOLYSACCHARIDE EXPORT SYSTEM PERMEASE PROTEIN LPTG"/>
    <property type="match status" value="1"/>
</dbReference>
<evidence type="ECO:0000256" key="7">
    <source>
        <dbReference type="ARBA" id="ARBA00023136"/>
    </source>
</evidence>
<dbReference type="InterPro" id="IPR005495">
    <property type="entry name" value="LptG/LptF_permease"/>
</dbReference>
<keyword evidence="11" id="KW-1185">Reference proteome</keyword>
<dbReference type="RefSeq" id="WP_221048212.1">
    <property type="nucleotide sequence ID" value="NZ_AP019782.1"/>
</dbReference>
<name>A0A8D4VP34_9GAMM</name>
<dbReference type="AlphaFoldDB" id="A0A8D4VP34"/>
<evidence type="ECO:0000256" key="2">
    <source>
        <dbReference type="ARBA" id="ARBA00004651"/>
    </source>
</evidence>
<evidence type="ECO:0000313" key="10">
    <source>
        <dbReference type="EMBL" id="BBL70084.1"/>
    </source>
</evidence>
<dbReference type="PANTHER" id="PTHR33529">
    <property type="entry name" value="SLR0882 PROTEIN-RELATED"/>
    <property type="match status" value="1"/>
</dbReference>
<dbReference type="EMBL" id="AP019782">
    <property type="protein sequence ID" value="BBL70084.1"/>
    <property type="molecule type" value="Genomic_DNA"/>
</dbReference>
<gene>
    <name evidence="10" type="ORF">MoryE10_06900</name>
</gene>
<dbReference type="Pfam" id="PF03739">
    <property type="entry name" value="LptF_LptG"/>
    <property type="match status" value="1"/>
</dbReference>
<organism evidence="10 11">
    <name type="scientific">Methylogaea oryzae</name>
    <dbReference type="NCBI Taxonomy" id="1295382"/>
    <lineage>
        <taxon>Bacteria</taxon>
        <taxon>Pseudomonadati</taxon>
        <taxon>Pseudomonadota</taxon>
        <taxon>Gammaproteobacteria</taxon>
        <taxon>Methylococcales</taxon>
        <taxon>Methylococcaceae</taxon>
        <taxon>Methylogaea</taxon>
    </lineage>
</organism>
<evidence type="ECO:0000256" key="3">
    <source>
        <dbReference type="ARBA" id="ARBA00007725"/>
    </source>
</evidence>
<dbReference type="GO" id="GO:0055085">
    <property type="term" value="P:transmembrane transport"/>
    <property type="evidence" value="ECO:0007669"/>
    <property type="project" value="InterPro"/>
</dbReference>
<comment type="subcellular location">
    <subcellularLocation>
        <location evidence="2">Cell membrane</location>
        <topology evidence="2">Multi-pass membrane protein</topology>
    </subcellularLocation>
</comment>
<keyword evidence="5 9" id="KW-0812">Transmembrane</keyword>
<comment type="similarity">
    <text evidence="3">Belongs to the LptF/LptG family.</text>
</comment>
<feature type="transmembrane region" description="Helical" evidence="9">
    <location>
        <begin position="12"/>
        <end position="32"/>
    </location>
</feature>
<accession>A0A8D4VP34</accession>
<reference evidence="10" key="1">
    <citation type="submission" date="2019-06" db="EMBL/GenBank/DDBJ databases">
        <title>Complete genome sequence of Methylogaea oryzae strain JCM16910.</title>
        <authorList>
            <person name="Asakawa S."/>
        </authorList>
    </citation>
    <scope>NUCLEOTIDE SEQUENCE</scope>
    <source>
        <strain evidence="10">E10</strain>
    </source>
</reference>
<evidence type="ECO:0000256" key="5">
    <source>
        <dbReference type="ARBA" id="ARBA00022692"/>
    </source>
</evidence>
<feature type="transmembrane region" description="Helical" evidence="9">
    <location>
        <begin position="270"/>
        <end position="292"/>
    </location>
</feature>
<dbReference type="KEGG" id="moz:MoryE10_06900"/>
<feature type="transmembrane region" description="Helical" evidence="9">
    <location>
        <begin position="61"/>
        <end position="81"/>
    </location>
</feature>
<protein>
    <submittedName>
        <fullName evidence="10">LPS export ABC transporter permease LptG</fullName>
    </submittedName>
</protein>
<dbReference type="NCBIfam" id="TIGR04408">
    <property type="entry name" value="LptG_lptG"/>
    <property type="match status" value="1"/>
</dbReference>
<sequence>MKVLNRYIGAEVVKGSAVAELVLLSLLTFFSFTDEMGDLDKGDYHLRQVFQYLLLMSPRNFYELMPSAALIGSLFTLGGLANHQELVAMRAGGASIRAIIWAVLRAGLLLVAVAVLIGEFIAPKAEQEAQMFRSAAQQKRVVTRTEHGFWLRDQNTYINIGQLGTLDELSNINLYEVDDKHHLKRSMHADKAYYDDEGKWHLQHISRSEFEAERVNVSTTDEVAWSSVLDPALLSVVVINPENLSMYDLARYIAHMRNNSQNSQPYELAFWGRLVTPLSTLVMLFVAVPFILNIRARAGVGQRIVLGTIIGLGFNLFDKIFSHLALIYELNPFFAAVFPTSVVFVIAWWYFRKVF</sequence>
<dbReference type="Proteomes" id="UP000824988">
    <property type="component" value="Chromosome"/>
</dbReference>
<keyword evidence="6 9" id="KW-1133">Transmembrane helix</keyword>
<keyword evidence="7 9" id="KW-0472">Membrane</keyword>
<evidence type="ECO:0000256" key="9">
    <source>
        <dbReference type="SAM" id="Phobius"/>
    </source>
</evidence>
<evidence type="ECO:0000256" key="1">
    <source>
        <dbReference type="ARBA" id="ARBA00002265"/>
    </source>
</evidence>